<dbReference type="InterPro" id="IPR036097">
    <property type="entry name" value="HisK_dim/P_sf"/>
</dbReference>
<dbReference type="Gene3D" id="3.30.565.10">
    <property type="entry name" value="Histidine kinase-like ATPase, C-terminal domain"/>
    <property type="match status" value="1"/>
</dbReference>
<accession>A0A4V1RVL7</accession>
<dbReference type="PANTHER" id="PTHR42878">
    <property type="entry name" value="TWO-COMPONENT HISTIDINE KINASE"/>
    <property type="match status" value="1"/>
</dbReference>
<evidence type="ECO:0000313" key="7">
    <source>
        <dbReference type="EMBL" id="RYC67080.1"/>
    </source>
</evidence>
<dbReference type="Proteomes" id="UP000290407">
    <property type="component" value="Unassembled WGS sequence"/>
</dbReference>
<keyword evidence="9" id="KW-1185">Reference proteome</keyword>
<keyword evidence="5 8" id="KW-0418">Kinase</keyword>
<dbReference type="Pfam" id="PF02518">
    <property type="entry name" value="HATPase_c"/>
    <property type="match status" value="1"/>
</dbReference>
<dbReference type="PROSITE" id="PS50109">
    <property type="entry name" value="HIS_KIN"/>
    <property type="match status" value="1"/>
</dbReference>
<dbReference type="InterPro" id="IPR036890">
    <property type="entry name" value="HATPase_C_sf"/>
</dbReference>
<evidence type="ECO:0000313" key="9">
    <source>
        <dbReference type="Proteomes" id="UP000290407"/>
    </source>
</evidence>
<dbReference type="SUPFAM" id="SSF55874">
    <property type="entry name" value="ATPase domain of HSP90 chaperone/DNA topoisomerase II/histidine kinase"/>
    <property type="match status" value="1"/>
</dbReference>
<dbReference type="SUPFAM" id="SSF55785">
    <property type="entry name" value="PYP-like sensor domain (PAS domain)"/>
    <property type="match status" value="1"/>
</dbReference>
<dbReference type="CDD" id="cd00082">
    <property type="entry name" value="HisKA"/>
    <property type="match status" value="1"/>
</dbReference>
<evidence type="ECO:0000256" key="4">
    <source>
        <dbReference type="ARBA" id="ARBA00022679"/>
    </source>
</evidence>
<feature type="domain" description="Histidine kinase" evidence="6">
    <location>
        <begin position="166"/>
        <end position="393"/>
    </location>
</feature>
<reference evidence="8 9" key="1">
    <citation type="submission" date="2019-01" db="EMBL/GenBank/DDBJ databases">
        <title>Spirosoma flava sp. nov., a propanil-degrading bacterium isolated from herbicide-contaminated soil.</title>
        <authorList>
            <person name="Zhang L."/>
            <person name="Jiang J.-D."/>
        </authorList>
    </citation>
    <scope>NUCLEOTIDE SEQUENCE [LARGE SCALE GENOMIC DNA]</scope>
    <source>
        <strain evidence="8 9">TY50</strain>
    </source>
</reference>
<evidence type="ECO:0000256" key="5">
    <source>
        <dbReference type="ARBA" id="ARBA00022777"/>
    </source>
</evidence>
<dbReference type="Pfam" id="PF00512">
    <property type="entry name" value="HisKA"/>
    <property type="match status" value="1"/>
</dbReference>
<dbReference type="AlphaFoldDB" id="A0A4V1RVL7"/>
<keyword evidence="4" id="KW-0808">Transferase</keyword>
<comment type="caution">
    <text evidence="8">The sequence shown here is derived from an EMBL/GenBank/DDBJ whole genome shotgun (WGS) entry which is preliminary data.</text>
</comment>
<organism evidence="8 9">
    <name type="scientific">Spirosoma sordidisoli</name>
    <dbReference type="NCBI Taxonomy" id="2502893"/>
    <lineage>
        <taxon>Bacteria</taxon>
        <taxon>Pseudomonadati</taxon>
        <taxon>Bacteroidota</taxon>
        <taxon>Cytophagia</taxon>
        <taxon>Cytophagales</taxon>
        <taxon>Cytophagaceae</taxon>
        <taxon>Spirosoma</taxon>
    </lineage>
</organism>
<dbReference type="RefSeq" id="WP_129605477.1">
    <property type="nucleotide sequence ID" value="NZ_SBLB01000009.1"/>
</dbReference>
<dbReference type="InterPro" id="IPR005467">
    <property type="entry name" value="His_kinase_dom"/>
</dbReference>
<sequence length="393" mass="44191">MSALPSALINELSFLRHILDSTQLGVAIFEPITDEQGQVIDFNFVYVNNRIREMYGGALPADLPRPVSYLQLFPSAKSRGLYDEYLKVLHTGQPYQRSELAYAWDGIDGWFDLVVSRYENRLVLITSDVTSVKQMQLVLKHQTSELVTLNQELMRSNQELLEFSYVASHDLQEPLRKIQQFGDMMIDIYAAQLGNHGTDLLNRMKNASVRMSALINDLLDYSRLTRQPDTFRKNNLNDIIDTVLTALEVVIGETNARIEVAPMAEVKCDASQLNQLFQNLLTNAIKFTRPGESPHVIIHSRTVQAHELPVEFTPISARPTYHLIEVQDNGIGFDQAYADQIFGAFQRLHNRTEYPGTGIGLAIAKKVVLNHGGFIKATGNPGQGAVFSIYLPI</sequence>
<dbReference type="GO" id="GO:0007234">
    <property type="term" value="P:osmosensory signaling via phosphorelay pathway"/>
    <property type="evidence" value="ECO:0007669"/>
    <property type="project" value="TreeGrafter"/>
</dbReference>
<dbReference type="Gene3D" id="3.30.450.20">
    <property type="entry name" value="PAS domain"/>
    <property type="match status" value="1"/>
</dbReference>
<protein>
    <recommendedName>
        <fullName evidence="2">histidine kinase</fullName>
        <ecNumber evidence="2">2.7.13.3</ecNumber>
    </recommendedName>
</protein>
<proteinExistence type="predicted"/>
<dbReference type="GO" id="GO:0000156">
    <property type="term" value="F:phosphorelay response regulator activity"/>
    <property type="evidence" value="ECO:0007669"/>
    <property type="project" value="TreeGrafter"/>
</dbReference>
<dbReference type="GO" id="GO:0030295">
    <property type="term" value="F:protein kinase activator activity"/>
    <property type="evidence" value="ECO:0007669"/>
    <property type="project" value="TreeGrafter"/>
</dbReference>
<dbReference type="SMART" id="SM00388">
    <property type="entry name" value="HisKA"/>
    <property type="match status" value="1"/>
</dbReference>
<comment type="catalytic activity">
    <reaction evidence="1">
        <text>ATP + protein L-histidine = ADP + protein N-phospho-L-histidine.</text>
        <dbReference type="EC" id="2.7.13.3"/>
    </reaction>
</comment>
<dbReference type="PANTHER" id="PTHR42878:SF15">
    <property type="entry name" value="BACTERIOPHYTOCHROME"/>
    <property type="match status" value="1"/>
</dbReference>
<dbReference type="EMBL" id="SBLB01000009">
    <property type="protein sequence ID" value="RYC67208.1"/>
    <property type="molecule type" value="Genomic_DNA"/>
</dbReference>
<dbReference type="EC" id="2.7.13.3" evidence="2"/>
<dbReference type="InterPro" id="IPR050351">
    <property type="entry name" value="BphY/WalK/GraS-like"/>
</dbReference>
<name>A0A4V1RVL7_9BACT</name>
<dbReference type="PRINTS" id="PR00344">
    <property type="entry name" value="BCTRLSENSOR"/>
</dbReference>
<dbReference type="InterPro" id="IPR035965">
    <property type="entry name" value="PAS-like_dom_sf"/>
</dbReference>
<dbReference type="GO" id="GO:0000155">
    <property type="term" value="F:phosphorelay sensor kinase activity"/>
    <property type="evidence" value="ECO:0007669"/>
    <property type="project" value="InterPro"/>
</dbReference>
<dbReference type="InterPro" id="IPR004358">
    <property type="entry name" value="Sig_transdc_His_kin-like_C"/>
</dbReference>
<evidence type="ECO:0000313" key="8">
    <source>
        <dbReference type="EMBL" id="RYC67208.1"/>
    </source>
</evidence>
<evidence type="ECO:0000259" key="6">
    <source>
        <dbReference type="PROSITE" id="PS50109"/>
    </source>
</evidence>
<dbReference type="EMBL" id="SBLB01000009">
    <property type="protein sequence ID" value="RYC67080.1"/>
    <property type="molecule type" value="Genomic_DNA"/>
</dbReference>
<evidence type="ECO:0000256" key="1">
    <source>
        <dbReference type="ARBA" id="ARBA00000085"/>
    </source>
</evidence>
<dbReference type="InterPro" id="IPR003594">
    <property type="entry name" value="HATPase_dom"/>
</dbReference>
<gene>
    <name evidence="7" type="ORF">EQG79_25700</name>
    <name evidence="8" type="ORF">EQG79_26410</name>
</gene>
<dbReference type="InterPro" id="IPR003661">
    <property type="entry name" value="HisK_dim/P_dom"/>
</dbReference>
<evidence type="ECO:0000256" key="3">
    <source>
        <dbReference type="ARBA" id="ARBA00022553"/>
    </source>
</evidence>
<dbReference type="FunFam" id="3.30.565.10:FF:000006">
    <property type="entry name" value="Sensor histidine kinase WalK"/>
    <property type="match status" value="1"/>
</dbReference>
<keyword evidence="3" id="KW-0597">Phosphoprotein</keyword>
<dbReference type="SMART" id="SM00387">
    <property type="entry name" value="HATPase_c"/>
    <property type="match status" value="1"/>
</dbReference>
<dbReference type="Gene3D" id="1.10.287.130">
    <property type="match status" value="1"/>
</dbReference>
<evidence type="ECO:0000256" key="2">
    <source>
        <dbReference type="ARBA" id="ARBA00012438"/>
    </source>
</evidence>
<dbReference type="SUPFAM" id="SSF47384">
    <property type="entry name" value="Homodimeric domain of signal transducing histidine kinase"/>
    <property type="match status" value="1"/>
</dbReference>